<proteinExistence type="predicted"/>
<dbReference type="AlphaFoldDB" id="A0A729KB07"/>
<gene>
    <name evidence="4" type="ORF">G3430_003021</name>
</gene>
<accession>A0A729KB07</accession>
<dbReference type="PROSITE" id="PS52050">
    <property type="entry name" value="WYL"/>
    <property type="match status" value="1"/>
</dbReference>
<sequence length="313" mass="36035">MSVAVGMLPGFRVMLRDRPMAKSSRDAAPLAGIMMMLFEQTSVTRSQLQVQFSVTERTIYRYLATLRDMGLIQLLEGETYVRTSAADLVIQSGLLRSFADFVDVSKFLPVGHGDFWRKLPARMDEKIISITGPVSEGSVQHDLQRHFSHLEKAIREQRCCRITYKNQHRHVEPYRLFHIQGVWYLAATEQQRLKTFRLSGIEWLDVLPEAFTPDPTINTILLQQKTPWCSQEQTTVTVSVAPEVAGYFRQQAQLPEQELIESQTDGSLLLTTNVAHQKQLFPLIRFWLPHLRIVEPTEWQQALEEELKTVLNE</sequence>
<evidence type="ECO:0000313" key="4">
    <source>
        <dbReference type="EMBL" id="HAE3260737.1"/>
    </source>
</evidence>
<organism evidence="4">
    <name type="scientific">Salmonella enterica subsp. houtenae serovar 18:z36,z38:-</name>
    <dbReference type="NCBI Taxonomy" id="2577510"/>
    <lineage>
        <taxon>Bacteria</taxon>
        <taxon>Pseudomonadati</taxon>
        <taxon>Pseudomonadota</taxon>
        <taxon>Gammaproteobacteria</taxon>
        <taxon>Enterobacterales</taxon>
        <taxon>Enterobacteriaceae</taxon>
        <taxon>Salmonella</taxon>
    </lineage>
</organism>
<evidence type="ECO:0000259" key="1">
    <source>
        <dbReference type="Pfam" id="PF08279"/>
    </source>
</evidence>
<name>A0A729KB07_SALHO</name>
<dbReference type="InterPro" id="IPR051534">
    <property type="entry name" value="CBASS_pafABC_assoc_protein"/>
</dbReference>
<evidence type="ECO:0000259" key="2">
    <source>
        <dbReference type="Pfam" id="PF13280"/>
    </source>
</evidence>
<reference evidence="4" key="2">
    <citation type="submission" date="2018-07" db="EMBL/GenBank/DDBJ databases">
        <authorList>
            <consortium name="NCBI Pathogen Detection Project"/>
        </authorList>
    </citation>
    <scope>NUCLEOTIDE SEQUENCE</scope>
    <source>
        <strain evidence="4">12-6852</strain>
    </source>
</reference>
<dbReference type="InterPro" id="IPR026881">
    <property type="entry name" value="WYL_dom"/>
</dbReference>
<dbReference type="PANTHER" id="PTHR34580:SF1">
    <property type="entry name" value="PROTEIN PAFC"/>
    <property type="match status" value="1"/>
</dbReference>
<feature type="domain" description="Helix-turn-helix type 11" evidence="1">
    <location>
        <begin position="33"/>
        <end position="71"/>
    </location>
</feature>
<dbReference type="Pfam" id="PF25583">
    <property type="entry name" value="WCX"/>
    <property type="match status" value="1"/>
</dbReference>
<dbReference type="PANTHER" id="PTHR34580">
    <property type="match status" value="1"/>
</dbReference>
<dbReference type="EMBL" id="DAAROR010000024">
    <property type="protein sequence ID" value="HAE3260737.1"/>
    <property type="molecule type" value="Genomic_DNA"/>
</dbReference>
<dbReference type="Pfam" id="PF13280">
    <property type="entry name" value="WYL"/>
    <property type="match status" value="1"/>
</dbReference>
<feature type="domain" description="WCX" evidence="3">
    <location>
        <begin position="233"/>
        <end position="310"/>
    </location>
</feature>
<feature type="domain" description="WYL" evidence="2">
    <location>
        <begin position="146"/>
        <end position="202"/>
    </location>
</feature>
<dbReference type="InterPro" id="IPR013196">
    <property type="entry name" value="HTH_11"/>
</dbReference>
<dbReference type="Pfam" id="PF08279">
    <property type="entry name" value="HTH_11"/>
    <property type="match status" value="1"/>
</dbReference>
<protein>
    <submittedName>
        <fullName evidence="4">Transcriptional regulator</fullName>
    </submittedName>
</protein>
<dbReference type="InterPro" id="IPR036390">
    <property type="entry name" value="WH_DNA-bd_sf"/>
</dbReference>
<comment type="caution">
    <text evidence="4">The sequence shown here is derived from an EMBL/GenBank/DDBJ whole genome shotgun (WGS) entry which is preliminary data.</text>
</comment>
<evidence type="ECO:0000259" key="3">
    <source>
        <dbReference type="Pfam" id="PF25583"/>
    </source>
</evidence>
<reference evidence="4" key="1">
    <citation type="journal article" date="2018" name="Genome Biol.">
        <title>SKESA: strategic k-mer extension for scrupulous assemblies.</title>
        <authorList>
            <person name="Souvorov A."/>
            <person name="Agarwala R."/>
            <person name="Lipman D.J."/>
        </authorList>
    </citation>
    <scope>NUCLEOTIDE SEQUENCE</scope>
    <source>
        <strain evidence="4">12-6852</strain>
    </source>
</reference>
<dbReference type="SUPFAM" id="SSF46785">
    <property type="entry name" value="Winged helix' DNA-binding domain"/>
    <property type="match status" value="1"/>
</dbReference>
<dbReference type="InterPro" id="IPR057727">
    <property type="entry name" value="WCX_dom"/>
</dbReference>